<name>A0ABW5N4U3_9FLAO</name>
<dbReference type="EMBL" id="JBHULX010000002">
    <property type="protein sequence ID" value="MFD2589756.1"/>
    <property type="molecule type" value="Genomic_DNA"/>
</dbReference>
<protein>
    <submittedName>
        <fullName evidence="3">T9SS type A sorting domain-containing protein</fullName>
    </submittedName>
</protein>
<dbReference type="NCBIfam" id="TIGR04183">
    <property type="entry name" value="Por_Secre_tail"/>
    <property type="match status" value="1"/>
</dbReference>
<keyword evidence="2" id="KW-0472">Membrane</keyword>
<organism evidence="3 4">
    <name type="scientific">Aquimarina hainanensis</name>
    <dbReference type="NCBI Taxonomy" id="1578017"/>
    <lineage>
        <taxon>Bacteria</taxon>
        <taxon>Pseudomonadati</taxon>
        <taxon>Bacteroidota</taxon>
        <taxon>Flavobacteriia</taxon>
        <taxon>Flavobacteriales</taxon>
        <taxon>Flavobacteriaceae</taxon>
        <taxon>Aquimarina</taxon>
    </lineage>
</organism>
<evidence type="ECO:0000313" key="4">
    <source>
        <dbReference type="Proteomes" id="UP001597459"/>
    </source>
</evidence>
<comment type="caution">
    <text evidence="3">The sequence shown here is derived from an EMBL/GenBank/DDBJ whole genome shotgun (WGS) entry which is preliminary data.</text>
</comment>
<evidence type="ECO:0000313" key="3">
    <source>
        <dbReference type="EMBL" id="MFD2589756.1"/>
    </source>
</evidence>
<reference evidence="4" key="1">
    <citation type="journal article" date="2019" name="Int. J. Syst. Evol. Microbiol.">
        <title>The Global Catalogue of Microorganisms (GCM) 10K type strain sequencing project: providing services to taxonomists for standard genome sequencing and annotation.</title>
        <authorList>
            <consortium name="The Broad Institute Genomics Platform"/>
            <consortium name="The Broad Institute Genome Sequencing Center for Infectious Disease"/>
            <person name="Wu L."/>
            <person name="Ma J."/>
        </authorList>
    </citation>
    <scope>NUCLEOTIDE SEQUENCE [LARGE SCALE GENOMIC DNA]</scope>
    <source>
        <strain evidence="4">KCTC 42423</strain>
    </source>
</reference>
<accession>A0ABW5N4U3</accession>
<keyword evidence="1" id="KW-0732">Signal</keyword>
<dbReference type="Proteomes" id="UP001597459">
    <property type="component" value="Unassembled WGS sequence"/>
</dbReference>
<gene>
    <name evidence="3" type="ORF">ACFSTE_02870</name>
</gene>
<dbReference type="RefSeq" id="WP_378256357.1">
    <property type="nucleotide sequence ID" value="NZ_JBHSJV010000001.1"/>
</dbReference>
<evidence type="ECO:0000256" key="2">
    <source>
        <dbReference type="SAM" id="Phobius"/>
    </source>
</evidence>
<evidence type="ECO:0000256" key="1">
    <source>
        <dbReference type="ARBA" id="ARBA00022729"/>
    </source>
</evidence>
<keyword evidence="2" id="KW-1133">Transmembrane helix</keyword>
<keyword evidence="2" id="KW-0812">Transmembrane</keyword>
<proteinExistence type="predicted"/>
<dbReference type="InterPro" id="IPR026444">
    <property type="entry name" value="Secre_tail"/>
</dbReference>
<sequence length="467" mass="52526">MIQKQKISRKRLSSLYTISTLFIIIFLLSSFHKEDRDEVNGRKLLPGIDKVEKRTNAHCELTVEINGDKGLCEDDTVVLTAAVSGMSKCDSCSEYKVINTSPCIGKREPLVLDISKTRNFFFFSITERKVMRNENLKLIDHGDGTAILTGYVRNSKRYKVEVKFTQKKKYSYKEPYKNACGGTLHTKDWIYFWDFTGYIKEVGGGFYMNISKKGGPAQIGKGANTNERVHNKLGSSFWIKGSNGWSGDFHLNLDCVKQLNTNLSYRWSTGERTESIRVHEPGTYTVTVSDCNNCKASDTVAIMHQDTAIDAGQDQTICLGDEAVLTVEGEGDILWSNGETTRTIIVQPFETTTYSVVLTNNGCKVEDEVVVTIGDCGIAKMKVYPTKINRNQSLIIDALMNGYGKITTSLYDLSGRKIHTFKEQPYQKGNNKLTVYMHTVPVVLPGIYILKLEGDNWIRTRRVIIGL</sequence>
<feature type="transmembrane region" description="Helical" evidence="2">
    <location>
        <begin position="12"/>
        <end position="31"/>
    </location>
</feature>
<keyword evidence="4" id="KW-1185">Reference proteome</keyword>